<evidence type="ECO:0000313" key="2">
    <source>
        <dbReference type="Proteomes" id="UP000177392"/>
    </source>
</evidence>
<evidence type="ECO:0008006" key="3">
    <source>
        <dbReference type="Google" id="ProtNLM"/>
    </source>
</evidence>
<dbReference type="InterPro" id="IPR036412">
    <property type="entry name" value="HAD-like_sf"/>
</dbReference>
<proteinExistence type="predicted"/>
<protein>
    <recommendedName>
        <fullName evidence="3">HAD family hydrolase</fullName>
    </recommendedName>
</protein>
<dbReference type="Pfam" id="PF13419">
    <property type="entry name" value="HAD_2"/>
    <property type="match status" value="1"/>
</dbReference>
<name>A0A1G2K7P5_9BACT</name>
<dbReference type="PANTHER" id="PTHR43611:SF3">
    <property type="entry name" value="FLAVIN MONONUCLEOTIDE HYDROLASE 1, CHLOROPLATIC"/>
    <property type="match status" value="1"/>
</dbReference>
<dbReference type="NCBIfam" id="TIGR01509">
    <property type="entry name" value="HAD-SF-IA-v3"/>
    <property type="match status" value="1"/>
</dbReference>
<dbReference type="PRINTS" id="PR00413">
    <property type="entry name" value="HADHALOGNASE"/>
</dbReference>
<dbReference type="InterPro" id="IPR041492">
    <property type="entry name" value="HAD_2"/>
</dbReference>
<dbReference type="InterPro" id="IPR023214">
    <property type="entry name" value="HAD_sf"/>
</dbReference>
<dbReference type="Proteomes" id="UP000177392">
    <property type="component" value="Unassembled WGS sequence"/>
</dbReference>
<dbReference type="InterPro" id="IPR006439">
    <property type="entry name" value="HAD-SF_hydro_IA"/>
</dbReference>
<dbReference type="NCBIfam" id="TIGR01549">
    <property type="entry name" value="HAD-SF-IA-v1"/>
    <property type="match status" value="1"/>
</dbReference>
<gene>
    <name evidence="1" type="ORF">A2131_02425</name>
</gene>
<dbReference type="Gene3D" id="3.40.50.1000">
    <property type="entry name" value="HAD superfamily/HAD-like"/>
    <property type="match status" value="1"/>
</dbReference>
<evidence type="ECO:0000313" key="1">
    <source>
        <dbReference type="EMBL" id="OGZ94591.1"/>
    </source>
</evidence>
<sequence length="189" mass="21477">MTKAIIFDFYGVICNDIGSLWYKTKAPVEVVPELKRKYDAPSDTGEISEEEFFEGISKAVDSTGEIVRKKWLDTAFVNQELIDLISELKRQYKIALCSNATSKILRELILKNNLEKLFNIIVISSEVRMVKPNPDFFNYSLVQLGVSAPEAVFIDDREANIQEAVAIGIPSILYKDVRSLRNDLRLVLK</sequence>
<dbReference type="PANTHER" id="PTHR43611">
    <property type="entry name" value="ALPHA-D-GLUCOSE 1-PHOSPHATE PHOSPHATASE"/>
    <property type="match status" value="1"/>
</dbReference>
<organism evidence="1 2">
    <name type="scientific">Candidatus Sungbacteria bacterium GWC2_49_10</name>
    <dbReference type="NCBI Taxonomy" id="1802263"/>
    <lineage>
        <taxon>Bacteria</taxon>
        <taxon>Candidatus Sungiibacteriota</taxon>
    </lineage>
</organism>
<reference evidence="1 2" key="1">
    <citation type="journal article" date="2016" name="Nat. Commun.">
        <title>Thousands of microbial genomes shed light on interconnected biogeochemical processes in an aquifer system.</title>
        <authorList>
            <person name="Anantharaman K."/>
            <person name="Brown C.T."/>
            <person name="Hug L.A."/>
            <person name="Sharon I."/>
            <person name="Castelle C.J."/>
            <person name="Probst A.J."/>
            <person name="Thomas B.C."/>
            <person name="Singh A."/>
            <person name="Wilkins M.J."/>
            <person name="Karaoz U."/>
            <person name="Brodie E.L."/>
            <person name="Williams K.H."/>
            <person name="Hubbard S.S."/>
            <person name="Banfield J.F."/>
        </authorList>
    </citation>
    <scope>NUCLEOTIDE SEQUENCE [LARGE SCALE GENOMIC DNA]</scope>
</reference>
<dbReference type="EMBL" id="MHQB01000007">
    <property type="protein sequence ID" value="OGZ94591.1"/>
    <property type="molecule type" value="Genomic_DNA"/>
</dbReference>
<dbReference type="SFLD" id="SFLDG01129">
    <property type="entry name" value="C1.5:_HAD__Beta-PGM__Phosphata"/>
    <property type="match status" value="1"/>
</dbReference>
<dbReference type="SUPFAM" id="SSF56784">
    <property type="entry name" value="HAD-like"/>
    <property type="match status" value="1"/>
</dbReference>
<accession>A0A1G2K7P5</accession>
<comment type="caution">
    <text evidence="1">The sequence shown here is derived from an EMBL/GenBank/DDBJ whole genome shotgun (WGS) entry which is preliminary data.</text>
</comment>
<dbReference type="AlphaFoldDB" id="A0A1G2K7P5"/>
<dbReference type="SFLD" id="SFLDS00003">
    <property type="entry name" value="Haloacid_Dehalogenase"/>
    <property type="match status" value="1"/>
</dbReference>